<dbReference type="EMBL" id="JAHRHJ020000011">
    <property type="protein sequence ID" value="KAH9294835.1"/>
    <property type="molecule type" value="Genomic_DNA"/>
</dbReference>
<sequence>GERDDDEEDEPEVNQEQLVFSVHDSEEGEGEKNGFIFHAIKGSQEKEGIGKKEGREAI</sequence>
<keyword evidence="3" id="KW-1185">Reference proteome</keyword>
<feature type="non-terminal residue" evidence="2">
    <location>
        <position position="1"/>
    </location>
</feature>
<feature type="compositionally biased region" description="Acidic residues" evidence="1">
    <location>
        <begin position="1"/>
        <end position="13"/>
    </location>
</feature>
<feature type="region of interest" description="Disordered" evidence="1">
    <location>
        <begin position="1"/>
        <end position="32"/>
    </location>
</feature>
<comment type="caution">
    <text evidence="2">The sequence shown here is derived from an EMBL/GenBank/DDBJ whole genome shotgun (WGS) entry which is preliminary data.</text>
</comment>
<evidence type="ECO:0000256" key="1">
    <source>
        <dbReference type="SAM" id="MobiDB-lite"/>
    </source>
</evidence>
<name>A0AA38FA66_TAXCH</name>
<evidence type="ECO:0000313" key="2">
    <source>
        <dbReference type="EMBL" id="KAH9294835.1"/>
    </source>
</evidence>
<organism evidence="2 3">
    <name type="scientific">Taxus chinensis</name>
    <name type="common">Chinese yew</name>
    <name type="synonym">Taxus wallichiana var. chinensis</name>
    <dbReference type="NCBI Taxonomy" id="29808"/>
    <lineage>
        <taxon>Eukaryota</taxon>
        <taxon>Viridiplantae</taxon>
        <taxon>Streptophyta</taxon>
        <taxon>Embryophyta</taxon>
        <taxon>Tracheophyta</taxon>
        <taxon>Spermatophyta</taxon>
        <taxon>Pinopsida</taxon>
        <taxon>Pinidae</taxon>
        <taxon>Conifers II</taxon>
        <taxon>Cupressales</taxon>
        <taxon>Taxaceae</taxon>
        <taxon>Taxus</taxon>
    </lineage>
</organism>
<protein>
    <submittedName>
        <fullName evidence="2">Uncharacterized protein</fullName>
    </submittedName>
</protein>
<proteinExistence type="predicted"/>
<feature type="non-terminal residue" evidence="2">
    <location>
        <position position="58"/>
    </location>
</feature>
<dbReference type="AlphaFoldDB" id="A0AA38FA66"/>
<gene>
    <name evidence="2" type="ORF">KI387_038423</name>
</gene>
<evidence type="ECO:0000313" key="3">
    <source>
        <dbReference type="Proteomes" id="UP000824469"/>
    </source>
</evidence>
<accession>A0AA38FA66</accession>
<dbReference type="Proteomes" id="UP000824469">
    <property type="component" value="Unassembled WGS sequence"/>
</dbReference>
<reference evidence="2 3" key="1">
    <citation type="journal article" date="2021" name="Nat. Plants">
        <title>The Taxus genome provides insights into paclitaxel biosynthesis.</title>
        <authorList>
            <person name="Xiong X."/>
            <person name="Gou J."/>
            <person name="Liao Q."/>
            <person name="Li Y."/>
            <person name="Zhou Q."/>
            <person name="Bi G."/>
            <person name="Li C."/>
            <person name="Du R."/>
            <person name="Wang X."/>
            <person name="Sun T."/>
            <person name="Guo L."/>
            <person name="Liang H."/>
            <person name="Lu P."/>
            <person name="Wu Y."/>
            <person name="Zhang Z."/>
            <person name="Ro D.K."/>
            <person name="Shang Y."/>
            <person name="Huang S."/>
            <person name="Yan J."/>
        </authorList>
    </citation>
    <scope>NUCLEOTIDE SEQUENCE [LARGE SCALE GENOMIC DNA]</scope>
    <source>
        <strain evidence="2">Ta-2019</strain>
    </source>
</reference>